<dbReference type="PROSITE" id="PS50103">
    <property type="entry name" value="ZF_C3H1"/>
    <property type="match status" value="2"/>
</dbReference>
<keyword evidence="14 20" id="KW-0520">NAD</keyword>
<evidence type="ECO:0000256" key="6">
    <source>
        <dbReference type="ARBA" id="ARBA00022664"/>
    </source>
</evidence>
<keyword evidence="13 20" id="KW-0560">Oxidoreductase</keyword>
<dbReference type="GO" id="GO:0050660">
    <property type="term" value="F:flavin adenine dinucleotide binding"/>
    <property type="evidence" value="ECO:0007669"/>
    <property type="project" value="UniProtKB-UniRule"/>
</dbReference>
<evidence type="ECO:0000256" key="15">
    <source>
        <dbReference type="ARBA" id="ARBA00048266"/>
    </source>
</evidence>
<evidence type="ECO:0000313" key="23">
    <source>
        <dbReference type="EMBL" id="KAJ1732575.1"/>
    </source>
</evidence>
<dbReference type="GO" id="GO:0008270">
    <property type="term" value="F:zinc ion binding"/>
    <property type="evidence" value="ECO:0007669"/>
    <property type="project" value="UniProtKB-KW"/>
</dbReference>
<evidence type="ECO:0000256" key="3">
    <source>
        <dbReference type="ARBA" id="ARBA00022143"/>
    </source>
</evidence>
<dbReference type="InterPro" id="IPR018517">
    <property type="entry name" value="tRNA_hU_synthase_CS"/>
</dbReference>
<dbReference type="Pfam" id="PF01207">
    <property type="entry name" value="Dus"/>
    <property type="match status" value="1"/>
</dbReference>
<comment type="catalytic activity">
    <reaction evidence="16">
        <text>a 5,6-dihydrouridine in mRNA + NAD(+) = a uridine in mRNA + NADH + H(+)</text>
        <dbReference type="Rhea" id="RHEA:69851"/>
        <dbReference type="Rhea" id="RHEA-COMP:14658"/>
        <dbReference type="Rhea" id="RHEA-COMP:17789"/>
        <dbReference type="ChEBI" id="CHEBI:15378"/>
        <dbReference type="ChEBI" id="CHEBI:57540"/>
        <dbReference type="ChEBI" id="CHEBI:57945"/>
        <dbReference type="ChEBI" id="CHEBI:65315"/>
        <dbReference type="ChEBI" id="CHEBI:74443"/>
    </reaction>
    <physiologicalReaction direction="right-to-left" evidence="16">
        <dbReference type="Rhea" id="RHEA:69853"/>
    </physiologicalReaction>
</comment>
<comment type="catalytic activity">
    <reaction evidence="17">
        <text>a 5,6-dihydrouridine in mRNA + NADP(+) = a uridine in mRNA + NADPH + H(+)</text>
        <dbReference type="Rhea" id="RHEA:69855"/>
        <dbReference type="Rhea" id="RHEA-COMP:14658"/>
        <dbReference type="Rhea" id="RHEA-COMP:17789"/>
        <dbReference type="ChEBI" id="CHEBI:15378"/>
        <dbReference type="ChEBI" id="CHEBI:57783"/>
        <dbReference type="ChEBI" id="CHEBI:58349"/>
        <dbReference type="ChEBI" id="CHEBI:65315"/>
        <dbReference type="ChEBI" id="CHEBI:74443"/>
    </reaction>
    <physiologicalReaction direction="right-to-left" evidence="17">
        <dbReference type="Rhea" id="RHEA:69857"/>
    </physiologicalReaction>
</comment>
<dbReference type="PROSITE" id="PS01136">
    <property type="entry name" value="UPF0034"/>
    <property type="match status" value="1"/>
</dbReference>
<feature type="zinc finger region" description="C3H1-type" evidence="19">
    <location>
        <begin position="143"/>
        <end position="168"/>
    </location>
</feature>
<comment type="similarity">
    <text evidence="20">Belongs to the dus family. Dus3 subfamily.</text>
</comment>
<evidence type="ECO:0000256" key="19">
    <source>
        <dbReference type="PROSITE-ProRule" id="PRU00723"/>
    </source>
</evidence>
<dbReference type="Gene3D" id="4.10.1000.10">
    <property type="entry name" value="Zinc finger, CCCH-type"/>
    <property type="match status" value="1"/>
</dbReference>
<evidence type="ECO:0000256" key="12">
    <source>
        <dbReference type="ARBA" id="ARBA00022857"/>
    </source>
</evidence>
<protein>
    <recommendedName>
        <fullName evidence="3 20">tRNA-dihydrouridine(47) synthase [NAD(P)(+)]</fullName>
        <ecNumber evidence="2 20">1.3.1.89</ecNumber>
    </recommendedName>
    <alternativeName>
        <fullName evidence="20">tRNA-dihydrouridine synthase 3</fullName>
    </alternativeName>
</protein>
<evidence type="ECO:0000256" key="7">
    <source>
        <dbReference type="ARBA" id="ARBA00022694"/>
    </source>
</evidence>
<evidence type="ECO:0000256" key="14">
    <source>
        <dbReference type="ARBA" id="ARBA00023027"/>
    </source>
</evidence>
<keyword evidence="24" id="KW-1185">Reference proteome</keyword>
<sequence length="595" mass="65599">MAIEELAIAAAEAALASDSTVTDSAVVDSAAADSTVIDSAAIDDAATDGVAVNKGVAPIRPEYLVQRDERSAPAAGAAGGDKRSGQNKGRNAKNRNTALFDARKDKLCLKLSMGEECAFGDGCSFSHDVAGYLARKEPDIGTTCPVFDGFGMCSFGLRCRFAGSHTTDDHKQIVDEDKVKAVDQKSTINNISKATQIRLRKKQVPFPLTDEFDKSWMQAQDSGDSTAMRCATDEKKQARRKPVEYSGKTYLAPLTTVGNLPFRRVCKEFGVGITCSEMAIANNIVQGSQTELALLKRHKSETIFGVQLAGSRADVIGRATEFVCNECDVDFIDLNMGCPIEMAFNNGGGSALLAQPRRIERILRTMRHVANCDVTVKFRTGVKNTVNLAHQLVPQFESWGAAMGTLHGRSRQQRYTKHADWDYIGQCKQAATQMPLFGGGDVLSWEDYWEHMETQKQCDGIMVGRGALIKPWIFREIDERRVWDISATERLDILKQFANFGMEHWGTDNQGIANVRRYLLEWQSFLHRYIPAGILEVLPQKINDRPPPFVGRNDLETLMASPLVGDWIKISEMLLGPAPDGFAFVPKHKSNSYEG</sequence>
<evidence type="ECO:0000256" key="18">
    <source>
        <dbReference type="ARBA" id="ARBA00049513"/>
    </source>
</evidence>
<evidence type="ECO:0000256" key="2">
    <source>
        <dbReference type="ARBA" id="ARBA00012376"/>
    </source>
</evidence>
<dbReference type="EC" id="1.3.1.89" evidence="2 20"/>
<evidence type="ECO:0000256" key="1">
    <source>
        <dbReference type="ARBA" id="ARBA00001917"/>
    </source>
</evidence>
<evidence type="ECO:0000256" key="4">
    <source>
        <dbReference type="ARBA" id="ARBA00022630"/>
    </source>
</evidence>
<keyword evidence="12 20" id="KW-0521">NADP</keyword>
<organism evidence="23 24">
    <name type="scientific">Coemansia biformis</name>
    <dbReference type="NCBI Taxonomy" id="1286918"/>
    <lineage>
        <taxon>Eukaryota</taxon>
        <taxon>Fungi</taxon>
        <taxon>Fungi incertae sedis</taxon>
        <taxon>Zoopagomycota</taxon>
        <taxon>Kickxellomycotina</taxon>
        <taxon>Kickxellomycetes</taxon>
        <taxon>Kickxellales</taxon>
        <taxon>Kickxellaceae</taxon>
        <taxon>Coemansia</taxon>
    </lineage>
</organism>
<comment type="catalytic activity">
    <reaction evidence="15">
        <text>5,6-dihydrouridine(47) in tRNA + NAD(+) = uridine(47) in tRNA + NADH + H(+)</text>
        <dbReference type="Rhea" id="RHEA:53364"/>
        <dbReference type="Rhea" id="RHEA-COMP:13539"/>
        <dbReference type="Rhea" id="RHEA-COMP:13540"/>
        <dbReference type="ChEBI" id="CHEBI:15378"/>
        <dbReference type="ChEBI" id="CHEBI:57540"/>
        <dbReference type="ChEBI" id="CHEBI:57945"/>
        <dbReference type="ChEBI" id="CHEBI:65315"/>
        <dbReference type="ChEBI" id="CHEBI:74443"/>
        <dbReference type="EC" id="1.3.1.89"/>
    </reaction>
    <physiologicalReaction direction="right-to-left" evidence="15">
        <dbReference type="Rhea" id="RHEA:53366"/>
    </physiologicalReaction>
</comment>
<feature type="domain" description="C3H1-type" evidence="22">
    <location>
        <begin position="143"/>
        <end position="168"/>
    </location>
</feature>
<evidence type="ECO:0000256" key="16">
    <source>
        <dbReference type="ARBA" id="ARBA00048342"/>
    </source>
</evidence>
<dbReference type="InterPro" id="IPR000571">
    <property type="entry name" value="Znf_CCCH"/>
</dbReference>
<comment type="caution">
    <text evidence="23">The sequence shown here is derived from an EMBL/GenBank/DDBJ whole genome shotgun (WGS) entry which is preliminary data.</text>
</comment>
<evidence type="ECO:0000256" key="5">
    <source>
        <dbReference type="ARBA" id="ARBA00022643"/>
    </source>
</evidence>
<dbReference type="GO" id="GO:0006397">
    <property type="term" value="P:mRNA processing"/>
    <property type="evidence" value="ECO:0007669"/>
    <property type="project" value="UniProtKB-KW"/>
</dbReference>
<keyword evidence="4 20" id="KW-0285">Flavoprotein</keyword>
<dbReference type="FunFam" id="4.10.1000.10:FF:000029">
    <property type="entry name" value="tRNA-dihydrouridine(47) synthase [NAD(P)(+)]"/>
    <property type="match status" value="1"/>
</dbReference>
<comment type="catalytic activity">
    <reaction evidence="18">
        <text>5,6-dihydrouridine(47) in tRNA + NADP(+) = uridine(47) in tRNA + NADPH + H(+)</text>
        <dbReference type="Rhea" id="RHEA:53360"/>
        <dbReference type="Rhea" id="RHEA-COMP:13539"/>
        <dbReference type="Rhea" id="RHEA-COMP:13540"/>
        <dbReference type="ChEBI" id="CHEBI:15378"/>
        <dbReference type="ChEBI" id="CHEBI:57783"/>
        <dbReference type="ChEBI" id="CHEBI:58349"/>
        <dbReference type="ChEBI" id="CHEBI:65315"/>
        <dbReference type="ChEBI" id="CHEBI:74443"/>
        <dbReference type="EC" id="1.3.1.89"/>
    </reaction>
    <physiologicalReaction direction="right-to-left" evidence="18">
        <dbReference type="Rhea" id="RHEA:53362"/>
    </physiologicalReaction>
</comment>
<keyword evidence="11 19" id="KW-0862">Zinc</keyword>
<accession>A0A9W7YEY9</accession>
<evidence type="ECO:0000313" key="24">
    <source>
        <dbReference type="Proteomes" id="UP001143981"/>
    </source>
</evidence>
<gene>
    <name evidence="23" type="primary">DUS3L</name>
    <name evidence="23" type="ORF">LPJ61_001980</name>
</gene>
<name>A0A9W7YEY9_9FUNG</name>
<evidence type="ECO:0000256" key="11">
    <source>
        <dbReference type="ARBA" id="ARBA00022833"/>
    </source>
</evidence>
<dbReference type="InterPro" id="IPR035587">
    <property type="entry name" value="DUS-like_FMN-bd"/>
</dbReference>
<feature type="zinc finger region" description="C3H1-type" evidence="19">
    <location>
        <begin position="102"/>
        <end position="130"/>
    </location>
</feature>
<dbReference type="Gene3D" id="3.20.20.70">
    <property type="entry name" value="Aldolase class I"/>
    <property type="match status" value="1"/>
</dbReference>
<proteinExistence type="inferred from homology"/>
<evidence type="ECO:0000259" key="22">
    <source>
        <dbReference type="PROSITE" id="PS50103"/>
    </source>
</evidence>
<evidence type="ECO:0000256" key="13">
    <source>
        <dbReference type="ARBA" id="ARBA00023002"/>
    </source>
</evidence>
<dbReference type="Proteomes" id="UP001143981">
    <property type="component" value="Unassembled WGS sequence"/>
</dbReference>
<comment type="cofactor">
    <cofactor evidence="1 20">
        <name>FMN</name>
        <dbReference type="ChEBI" id="CHEBI:58210"/>
    </cofactor>
</comment>
<dbReference type="SUPFAM" id="SSF51395">
    <property type="entry name" value="FMN-linked oxidoreductases"/>
    <property type="match status" value="1"/>
</dbReference>
<dbReference type="AlphaFoldDB" id="A0A9W7YEY9"/>
<evidence type="ECO:0000256" key="9">
    <source>
        <dbReference type="ARBA" id="ARBA00022737"/>
    </source>
</evidence>
<dbReference type="InterPro" id="IPR013785">
    <property type="entry name" value="Aldolase_TIM"/>
</dbReference>
<feature type="compositionally biased region" description="Polar residues" evidence="21">
    <location>
        <begin position="86"/>
        <end position="96"/>
    </location>
</feature>
<comment type="function">
    <text evidence="20">Catalyzes the synthesis of dihydrouridine, a modified base found in the D-loop of most tRNAs. Specifically modifies U47 in cytoplasmic tRNAs.</text>
</comment>
<dbReference type="PANTHER" id="PTHR45846:SF1">
    <property type="entry name" value="TRNA-DIHYDROURIDINE(47) SYNTHASE [NAD(P)(+)]-LIKE"/>
    <property type="match status" value="1"/>
</dbReference>
<feature type="domain" description="C3H1-type" evidence="22">
    <location>
        <begin position="102"/>
        <end position="130"/>
    </location>
</feature>
<evidence type="ECO:0000256" key="20">
    <source>
        <dbReference type="RuleBase" id="RU291113"/>
    </source>
</evidence>
<keyword evidence="7 20" id="KW-0819">tRNA processing</keyword>
<keyword evidence="8 19" id="KW-0479">Metal-binding</keyword>
<dbReference type="OrthoDB" id="259935at2759"/>
<keyword evidence="10 19" id="KW-0863">Zinc-finger</keyword>
<dbReference type="GO" id="GO:0003723">
    <property type="term" value="F:RNA binding"/>
    <property type="evidence" value="ECO:0007669"/>
    <property type="project" value="TreeGrafter"/>
</dbReference>
<reference evidence="23" key="1">
    <citation type="submission" date="2022-07" db="EMBL/GenBank/DDBJ databases">
        <title>Phylogenomic reconstructions and comparative analyses of Kickxellomycotina fungi.</title>
        <authorList>
            <person name="Reynolds N.K."/>
            <person name="Stajich J.E."/>
            <person name="Barry K."/>
            <person name="Grigoriev I.V."/>
            <person name="Crous P."/>
            <person name="Smith M.E."/>
        </authorList>
    </citation>
    <scope>NUCLEOTIDE SEQUENCE</scope>
    <source>
        <strain evidence="23">BCRC 34381</strain>
    </source>
</reference>
<dbReference type="FunFam" id="3.20.20.70:FF:000067">
    <property type="entry name" value="tRNA-dihydrouridine(47) synthase [NAD(P)(+)]"/>
    <property type="match status" value="1"/>
</dbReference>
<keyword evidence="6" id="KW-0507">mRNA processing</keyword>
<keyword evidence="9" id="KW-0677">Repeat</keyword>
<dbReference type="EMBL" id="JANBOI010000213">
    <property type="protein sequence ID" value="KAJ1732575.1"/>
    <property type="molecule type" value="Genomic_DNA"/>
</dbReference>
<feature type="region of interest" description="Disordered" evidence="21">
    <location>
        <begin position="68"/>
        <end position="96"/>
    </location>
</feature>
<dbReference type="GO" id="GO:0102265">
    <property type="term" value="F:tRNA-dihydrouridine47 synthase activity"/>
    <property type="evidence" value="ECO:0007669"/>
    <property type="project" value="UniProtKB-EC"/>
</dbReference>
<evidence type="ECO:0000256" key="17">
    <source>
        <dbReference type="ARBA" id="ARBA00049447"/>
    </source>
</evidence>
<dbReference type="CDD" id="cd02801">
    <property type="entry name" value="DUS_like_FMN"/>
    <property type="match status" value="1"/>
</dbReference>
<keyword evidence="5 20" id="KW-0288">FMN</keyword>
<evidence type="ECO:0000256" key="21">
    <source>
        <dbReference type="SAM" id="MobiDB-lite"/>
    </source>
</evidence>
<evidence type="ECO:0000256" key="10">
    <source>
        <dbReference type="ARBA" id="ARBA00022771"/>
    </source>
</evidence>
<evidence type="ECO:0000256" key="8">
    <source>
        <dbReference type="ARBA" id="ARBA00022723"/>
    </source>
</evidence>
<dbReference type="PANTHER" id="PTHR45846">
    <property type="entry name" value="TRNA-DIHYDROURIDINE(47) SYNTHASE [NAD(P)(+)]-LIKE"/>
    <property type="match status" value="1"/>
</dbReference>